<dbReference type="EMBL" id="PQIB02000006">
    <property type="protein sequence ID" value="RLN13612.1"/>
    <property type="molecule type" value="Genomic_DNA"/>
</dbReference>
<keyword evidence="3" id="KW-0238">DNA-binding</keyword>
<dbReference type="PANTHER" id="PTHR31190:SF44">
    <property type="entry name" value="ETHYLENE-RESPONSIVE TRANSCRIPTION FACTOR 1"/>
    <property type="match status" value="1"/>
</dbReference>
<protein>
    <submittedName>
        <fullName evidence="8">Ethylene-responsive transcription factor 1-like isoform X3</fullName>
    </submittedName>
</protein>
<keyword evidence="4" id="KW-0804">Transcription</keyword>
<dbReference type="Gene3D" id="3.30.730.10">
    <property type="entry name" value="AP2/ERF domain"/>
    <property type="match status" value="1"/>
</dbReference>
<keyword evidence="2" id="KW-0805">Transcription regulation</keyword>
<dbReference type="PROSITE" id="PS51032">
    <property type="entry name" value="AP2_ERF"/>
    <property type="match status" value="1"/>
</dbReference>
<evidence type="ECO:0000313" key="8">
    <source>
        <dbReference type="EMBL" id="RLN13612.1"/>
    </source>
</evidence>
<dbReference type="SMART" id="SM00380">
    <property type="entry name" value="AP2"/>
    <property type="match status" value="1"/>
</dbReference>
<name>A0A3L6S5J6_PANMI</name>
<evidence type="ECO:0000256" key="4">
    <source>
        <dbReference type="ARBA" id="ARBA00023163"/>
    </source>
</evidence>
<accession>A0A3L6S5J6</accession>
<organism evidence="8 9">
    <name type="scientific">Panicum miliaceum</name>
    <name type="common">Proso millet</name>
    <name type="synonym">Broomcorn millet</name>
    <dbReference type="NCBI Taxonomy" id="4540"/>
    <lineage>
        <taxon>Eukaryota</taxon>
        <taxon>Viridiplantae</taxon>
        <taxon>Streptophyta</taxon>
        <taxon>Embryophyta</taxon>
        <taxon>Tracheophyta</taxon>
        <taxon>Spermatophyta</taxon>
        <taxon>Magnoliopsida</taxon>
        <taxon>Liliopsida</taxon>
        <taxon>Poales</taxon>
        <taxon>Poaceae</taxon>
        <taxon>PACMAD clade</taxon>
        <taxon>Panicoideae</taxon>
        <taxon>Panicodae</taxon>
        <taxon>Paniceae</taxon>
        <taxon>Panicinae</taxon>
        <taxon>Panicum</taxon>
        <taxon>Panicum sect. Panicum</taxon>
    </lineage>
</organism>
<feature type="region of interest" description="Disordered" evidence="6">
    <location>
        <begin position="24"/>
        <end position="47"/>
    </location>
</feature>
<dbReference type="CDD" id="cd00018">
    <property type="entry name" value="AP2"/>
    <property type="match status" value="1"/>
</dbReference>
<keyword evidence="5" id="KW-0539">Nucleus</keyword>
<gene>
    <name evidence="8" type="ORF">C2845_PM09G06260</name>
</gene>
<comment type="subcellular location">
    <subcellularLocation>
        <location evidence="1">Nucleus</location>
    </subcellularLocation>
</comment>
<dbReference type="PRINTS" id="PR00367">
    <property type="entry name" value="ETHRSPELEMNT"/>
</dbReference>
<dbReference type="SUPFAM" id="SSF54171">
    <property type="entry name" value="DNA-binding domain"/>
    <property type="match status" value="1"/>
</dbReference>
<evidence type="ECO:0000256" key="3">
    <source>
        <dbReference type="ARBA" id="ARBA00023125"/>
    </source>
</evidence>
<dbReference type="GO" id="GO:0003677">
    <property type="term" value="F:DNA binding"/>
    <property type="evidence" value="ECO:0007669"/>
    <property type="project" value="UniProtKB-KW"/>
</dbReference>
<dbReference type="FunFam" id="3.30.730.10:FF:000001">
    <property type="entry name" value="Ethylene-responsive transcription factor 2"/>
    <property type="match status" value="1"/>
</dbReference>
<keyword evidence="9" id="KW-1185">Reference proteome</keyword>
<dbReference type="InterPro" id="IPR001471">
    <property type="entry name" value="AP2/ERF_dom"/>
</dbReference>
<comment type="caution">
    <text evidence="8">The sequence shown here is derived from an EMBL/GenBank/DDBJ whole genome shotgun (WGS) entry which is preliminary data.</text>
</comment>
<dbReference type="AlphaFoldDB" id="A0A3L6S5J6"/>
<dbReference type="OrthoDB" id="668733at2759"/>
<dbReference type="GO" id="GO:0009873">
    <property type="term" value="P:ethylene-activated signaling pathway"/>
    <property type="evidence" value="ECO:0007669"/>
    <property type="project" value="InterPro"/>
</dbReference>
<dbReference type="InterPro" id="IPR044808">
    <property type="entry name" value="ERF_plant"/>
</dbReference>
<evidence type="ECO:0000256" key="2">
    <source>
        <dbReference type="ARBA" id="ARBA00023015"/>
    </source>
</evidence>
<dbReference type="InterPro" id="IPR036955">
    <property type="entry name" value="AP2/ERF_dom_sf"/>
</dbReference>
<evidence type="ECO:0000256" key="5">
    <source>
        <dbReference type="ARBA" id="ARBA00023242"/>
    </source>
</evidence>
<evidence type="ECO:0000256" key="1">
    <source>
        <dbReference type="ARBA" id="ARBA00004123"/>
    </source>
</evidence>
<evidence type="ECO:0000259" key="7">
    <source>
        <dbReference type="PROSITE" id="PS51032"/>
    </source>
</evidence>
<dbReference type="Pfam" id="PF00847">
    <property type="entry name" value="AP2"/>
    <property type="match status" value="1"/>
</dbReference>
<feature type="domain" description="AP2/ERF" evidence="7">
    <location>
        <begin position="103"/>
        <end position="160"/>
    </location>
</feature>
<dbReference type="InterPro" id="IPR016177">
    <property type="entry name" value="DNA-bd_dom_sf"/>
</dbReference>
<reference evidence="9" key="1">
    <citation type="journal article" date="2019" name="Nat. Commun.">
        <title>The genome of broomcorn millet.</title>
        <authorList>
            <person name="Zou C."/>
            <person name="Miki D."/>
            <person name="Li D."/>
            <person name="Tang Q."/>
            <person name="Xiao L."/>
            <person name="Rajput S."/>
            <person name="Deng P."/>
            <person name="Jia W."/>
            <person name="Huang R."/>
            <person name="Zhang M."/>
            <person name="Sun Y."/>
            <person name="Hu J."/>
            <person name="Fu X."/>
            <person name="Schnable P.S."/>
            <person name="Li F."/>
            <person name="Zhang H."/>
            <person name="Feng B."/>
            <person name="Zhu X."/>
            <person name="Liu R."/>
            <person name="Schnable J.C."/>
            <person name="Zhu J.-K."/>
            <person name="Zhang H."/>
        </authorList>
    </citation>
    <scope>NUCLEOTIDE SEQUENCE [LARGE SCALE GENOMIC DNA]</scope>
</reference>
<sequence length="294" mass="32069">MCGGAVLDDHVSPGRRVTACHLCPGKKPSSSAEAVGRKGTHEEDDDFDFEADFSKFVESEESEVESEDVAKLSAAPRSVIARDGLNTIAAGVDGSNERKRKNQFRGIRQRSSGKWAAEIRDPSKGVRVWLGTYNSPEEAARAYDAAARRIRGKKAKVNFPDEAPVAPQKRLAEPTPVEVANTGEKLIMNNMTNSNADHYPVVDRTTPEPFIQSPNMSSAPLVNSAASIQEPLVNLLSDQGNAGFDLSEFEPMNFLMDSSDYSNSTFLGSDESQDGYISVELWNFDGMPIPNGFY</sequence>
<dbReference type="GO" id="GO:0003700">
    <property type="term" value="F:DNA-binding transcription factor activity"/>
    <property type="evidence" value="ECO:0007669"/>
    <property type="project" value="InterPro"/>
</dbReference>
<dbReference type="Proteomes" id="UP000275267">
    <property type="component" value="Unassembled WGS sequence"/>
</dbReference>
<proteinExistence type="predicted"/>
<evidence type="ECO:0000256" key="6">
    <source>
        <dbReference type="SAM" id="MobiDB-lite"/>
    </source>
</evidence>
<dbReference type="PANTHER" id="PTHR31190">
    <property type="entry name" value="DNA-BINDING DOMAIN"/>
    <property type="match status" value="1"/>
</dbReference>
<dbReference type="STRING" id="4540.A0A3L6S5J6"/>
<dbReference type="GO" id="GO:0005634">
    <property type="term" value="C:nucleus"/>
    <property type="evidence" value="ECO:0007669"/>
    <property type="project" value="UniProtKB-SubCell"/>
</dbReference>
<evidence type="ECO:0000313" key="9">
    <source>
        <dbReference type="Proteomes" id="UP000275267"/>
    </source>
</evidence>